<evidence type="ECO:0000256" key="7">
    <source>
        <dbReference type="SAM" id="Phobius"/>
    </source>
</evidence>
<keyword evidence="6 7" id="KW-0472">Membrane</keyword>
<evidence type="ECO:0000256" key="5">
    <source>
        <dbReference type="ARBA" id="ARBA00022989"/>
    </source>
</evidence>
<keyword evidence="5 7" id="KW-1133">Transmembrane helix</keyword>
<dbReference type="InterPro" id="IPR027417">
    <property type="entry name" value="P-loop_NTPase"/>
</dbReference>
<feature type="transmembrane region" description="Helical" evidence="7">
    <location>
        <begin position="1216"/>
        <end position="1239"/>
    </location>
</feature>
<dbReference type="Pfam" id="PF00005">
    <property type="entry name" value="ABC_tran"/>
    <property type="match status" value="2"/>
</dbReference>
<dbReference type="FunFam" id="3.40.50.300:FF:002470">
    <property type="entry name" value="ABC transporter, putative"/>
    <property type="match status" value="1"/>
</dbReference>
<dbReference type="EMBL" id="GEDV01006037">
    <property type="protein sequence ID" value="JAP82520.1"/>
    <property type="molecule type" value="Transcribed_RNA"/>
</dbReference>
<comment type="subcellular location">
    <subcellularLocation>
        <location evidence="1">Membrane</location>
        <topology evidence="1">Multi-pass membrane protein</topology>
    </subcellularLocation>
</comment>
<keyword evidence="4 9" id="KW-0067">ATP-binding</keyword>
<evidence type="ECO:0000313" key="9">
    <source>
        <dbReference type="EMBL" id="JAP82520.1"/>
    </source>
</evidence>
<sequence length="1744" mass="194214">MGFWRQLRVILWKNIVVYSFKRHYVLTFFTMAVPLILSGVLLYLRSLGFSSGTEPIVRMNATIYEEFTPSFSKRPGDAPYPYSPNTTYGKNLMKAVFGSDAIGFPSEEELDTFIARHALENGTSLAVILHDLPPDGSPPVNLSYTLRFNTSEFNFKTGERFPTFRTPGPRDEDSLYKSLMWGLQDKIFTEHVELLKSGKGHARQKPVITMHRFPYPEYNDDSKFDLISRLIAMFVVYSYLVFSPIYVRRVISEKSSRVRELMRMMGLTDWVYWIGTFASGWMVLAVTLTISLILFKIPVAPLAAVLLYSDFSLLLFICLIYATSSILFLLLFTVIFNSAVIGVIFSTVGWVISYSLPTSILDPLGSDRYMSISRSAKLSTSLLPNSGLYWAFRLISFLEGQGIGAKWSNLGMEAVPADNVTLGQIVLIMLVSVLIYALLLWYLDNVWPFQYGIPKHPLFFLQIIDVASRITQRKCYRRSSVFYKSKWWYRRVYRLVWNRLKPKFRKKSYWYTELDHDSEGVAGQEGNANDNVFEPPPPDAHTTIALSHVTKKFRGTNKKAVDNLSLEIFDGQLTVLLGHNGAGKTTTMNMITGLFPPTRGEVHINGYNIRTQTKKARESFGLCPQHNVLFDELTVEEHLYFFYSLKDSPDVSWKSHVNDVLASVDLADKRSSLAKDLSGGMKRKLSLGNSMIGGSKILILDEPTAGMDPQARRAVWTLLQNLRRSKTILLTTHYMEEADALGDRIAFVAHGKLQCYGSPLFLKKRYGTGYRMRIAKGSTCSLDVVTEKVTSAIPAAQLTSDIGHEAMFNLGFPPASDVIPLLKNLEQSKESLGIASLGISVTTMEDVFIRVGELADISVEMSSTSSNSHNGTDRIGGLVQALWKKVDECRYVCVADDEYPTFQRMSGLPLLAQQATALFLKRWHTTKRQYFLPILAIVIPVVLFLLYTLLDIQDAEEAEIKKLVYDVGSYAGPTNGFVSNGTSELGSMDFVDAMTRQKVKVVKDVDDPDDFLLKVARRSLAEYNGKYLVGGQTDGNAKAVAWYNGEPYHISSMSLNLAHTAALRYVTGDATAKVSVTNWPLPGELSAQIGVASYDQAARILAAVFVPTALAFLSSSFVLFPTHERVTKSKLLQLMAGVPGVLFWGVTFLWDFAVFAVCSTAVMIPLLVINPNGVFTSSPDVPAATYFLFLLYGWAAIPFSYLFSYVKNKPSSGYSLLTTINVITGVMLSIVMAVVSFLAKFPQLGIDEDAVQKSMWFLRVVPGFAVTWGFSNIHEIGADPAKCAKLTPTLLMRFCPLAQVMGIEVCCQDCGNDTYCYIPHSPFGMDDWGSGREMFYLFVVGIVLFLLLAFFETNVYGIWYWIRSLPGKRFREDIEMNVHEPGTPEDDDVAAERAAVEALVTRGGTAHEALVVLNLKKNFRSLQAVDNLTFAVHKNECFGLLGVNGAGKTTTFRMLTGDLPMSSGNAYLGEASLQNDLQEFQSKIGYCPQFDAQIDKLTGRETLELFALIRGVPTHRVPSVVNYMINLADLQAHANKPTEAYSGGSRRKLSIAMALIGNPPVVFLDEPTAGVDPAARRKIWQGLDDVQKLMGAAVILTSHSMEECEALCQRISIMVNGSFRCLGSTQHLKSKFGDGFTVIVKMGQEQAASSNAVSTISNAMLAKFPGNCVLRDSHQALLHFHVTDTSLKWSQLFETLEALKQELSFEDYIVSDTTLEQIFLGFARSQRDTTTEAPVGCFRKCCPF</sequence>
<keyword evidence="2 7" id="KW-0812">Transmembrane</keyword>
<dbReference type="GO" id="GO:0005319">
    <property type="term" value="F:lipid transporter activity"/>
    <property type="evidence" value="ECO:0007669"/>
    <property type="project" value="TreeGrafter"/>
</dbReference>
<feature type="domain" description="ABC transporter" evidence="8">
    <location>
        <begin position="544"/>
        <end position="775"/>
    </location>
</feature>
<feature type="transmembrane region" description="Helical" evidence="7">
    <location>
        <begin position="1141"/>
        <end position="1164"/>
    </location>
</feature>
<dbReference type="PANTHER" id="PTHR19229:SF250">
    <property type="entry name" value="ABC TRANSPORTER DOMAIN-CONTAINING PROTEIN-RELATED"/>
    <property type="match status" value="1"/>
</dbReference>
<feature type="transmembrane region" description="Helical" evidence="7">
    <location>
        <begin position="270"/>
        <end position="295"/>
    </location>
</feature>
<dbReference type="PROSITE" id="PS50893">
    <property type="entry name" value="ABC_TRANSPORTER_2"/>
    <property type="match status" value="2"/>
</dbReference>
<dbReference type="CDD" id="cd03263">
    <property type="entry name" value="ABC_subfamily_A"/>
    <property type="match status" value="2"/>
</dbReference>
<feature type="domain" description="ABC transporter" evidence="8">
    <location>
        <begin position="1410"/>
        <end position="1641"/>
    </location>
</feature>
<dbReference type="PROSITE" id="PS00211">
    <property type="entry name" value="ABC_TRANSPORTER_1"/>
    <property type="match status" value="1"/>
</dbReference>
<dbReference type="Pfam" id="PF23321">
    <property type="entry name" value="R1_ABCA1"/>
    <property type="match status" value="1"/>
</dbReference>
<evidence type="ECO:0000256" key="1">
    <source>
        <dbReference type="ARBA" id="ARBA00004141"/>
    </source>
</evidence>
<evidence type="ECO:0000256" key="3">
    <source>
        <dbReference type="ARBA" id="ARBA00022741"/>
    </source>
</evidence>
<dbReference type="SUPFAM" id="SSF52540">
    <property type="entry name" value="P-loop containing nucleoside triphosphate hydrolases"/>
    <property type="match status" value="2"/>
</dbReference>
<feature type="transmembrane region" description="Helical" evidence="7">
    <location>
        <begin position="930"/>
        <end position="950"/>
    </location>
</feature>
<dbReference type="Gene3D" id="3.40.50.300">
    <property type="entry name" value="P-loop containing nucleotide triphosphate hydrolases"/>
    <property type="match status" value="2"/>
</dbReference>
<dbReference type="GO" id="GO:0016020">
    <property type="term" value="C:membrane"/>
    <property type="evidence" value="ECO:0007669"/>
    <property type="project" value="UniProtKB-SubCell"/>
</dbReference>
<dbReference type="Pfam" id="PF12698">
    <property type="entry name" value="ABC2_membrane_3"/>
    <property type="match status" value="2"/>
</dbReference>
<feature type="transmembrane region" description="Helical" evidence="7">
    <location>
        <begin position="226"/>
        <end position="249"/>
    </location>
</feature>
<evidence type="ECO:0000259" key="8">
    <source>
        <dbReference type="PROSITE" id="PS50893"/>
    </source>
</evidence>
<dbReference type="InterPro" id="IPR003593">
    <property type="entry name" value="AAA+_ATPase"/>
</dbReference>
<dbReference type="PANTHER" id="PTHR19229">
    <property type="entry name" value="ATP-BINDING CASSETTE TRANSPORTER SUBFAMILY A ABCA"/>
    <property type="match status" value="1"/>
</dbReference>
<evidence type="ECO:0000256" key="2">
    <source>
        <dbReference type="ARBA" id="ARBA00022692"/>
    </source>
</evidence>
<dbReference type="GO" id="GO:0016887">
    <property type="term" value="F:ATP hydrolysis activity"/>
    <property type="evidence" value="ECO:0007669"/>
    <property type="project" value="InterPro"/>
</dbReference>
<feature type="transmembrane region" description="Helical" evidence="7">
    <location>
        <begin position="1100"/>
        <end position="1120"/>
    </location>
</feature>
<name>A0A131YVK4_RHIAP</name>
<dbReference type="InterPro" id="IPR026082">
    <property type="entry name" value="ABCA"/>
</dbReference>
<dbReference type="FunFam" id="3.40.50.300:FF:000933">
    <property type="entry name" value="ABC transporter A family member 7"/>
    <property type="match status" value="1"/>
</dbReference>
<feature type="transmembrane region" description="Helical" evidence="7">
    <location>
        <begin position="23"/>
        <end position="44"/>
    </location>
</feature>
<feature type="transmembrane region" description="Helical" evidence="7">
    <location>
        <begin position="301"/>
        <end position="322"/>
    </location>
</feature>
<reference evidence="9" key="1">
    <citation type="journal article" date="2016" name="Ticks Tick Borne Dis.">
        <title>De novo assembly and annotation of the salivary gland transcriptome of Rhipicephalus appendiculatus male and female ticks during blood feeding.</title>
        <authorList>
            <person name="de Castro M.H."/>
            <person name="de Klerk D."/>
            <person name="Pienaar R."/>
            <person name="Latif A.A."/>
            <person name="Rees D.J."/>
            <person name="Mans B.J."/>
        </authorList>
    </citation>
    <scope>NUCLEOTIDE SEQUENCE</scope>
    <source>
        <tissue evidence="9">Salivary glands</tissue>
    </source>
</reference>
<dbReference type="InterPro" id="IPR013525">
    <property type="entry name" value="ABC2_TM"/>
</dbReference>
<accession>A0A131YVK4</accession>
<organism evidence="9">
    <name type="scientific">Rhipicephalus appendiculatus</name>
    <name type="common">Brown ear tick</name>
    <dbReference type="NCBI Taxonomy" id="34631"/>
    <lineage>
        <taxon>Eukaryota</taxon>
        <taxon>Metazoa</taxon>
        <taxon>Ecdysozoa</taxon>
        <taxon>Arthropoda</taxon>
        <taxon>Chelicerata</taxon>
        <taxon>Arachnida</taxon>
        <taxon>Acari</taxon>
        <taxon>Parasitiformes</taxon>
        <taxon>Ixodida</taxon>
        <taxon>Ixodoidea</taxon>
        <taxon>Ixodidae</taxon>
        <taxon>Rhipicephalinae</taxon>
        <taxon>Rhipicephalus</taxon>
        <taxon>Rhipicephalus</taxon>
    </lineage>
</organism>
<keyword evidence="3" id="KW-0547">Nucleotide-binding</keyword>
<protein>
    <submittedName>
        <fullName evidence="9">ATP-binding cassette, subfamily A (ABC1), member 3</fullName>
    </submittedName>
</protein>
<feature type="transmembrane region" description="Helical" evidence="7">
    <location>
        <begin position="329"/>
        <end position="352"/>
    </location>
</feature>
<feature type="transmembrane region" description="Helical" evidence="7">
    <location>
        <begin position="1335"/>
        <end position="1362"/>
    </location>
</feature>
<evidence type="ECO:0000256" key="4">
    <source>
        <dbReference type="ARBA" id="ARBA00022840"/>
    </source>
</evidence>
<evidence type="ECO:0000256" key="6">
    <source>
        <dbReference type="ARBA" id="ARBA00023136"/>
    </source>
</evidence>
<dbReference type="GO" id="GO:0005524">
    <property type="term" value="F:ATP binding"/>
    <property type="evidence" value="ECO:0007669"/>
    <property type="project" value="UniProtKB-KW"/>
</dbReference>
<dbReference type="InterPro" id="IPR003439">
    <property type="entry name" value="ABC_transporter-like_ATP-bd"/>
</dbReference>
<feature type="transmembrane region" description="Helical" evidence="7">
    <location>
        <begin position="422"/>
        <end position="443"/>
    </location>
</feature>
<dbReference type="InterPro" id="IPR056264">
    <property type="entry name" value="R2_ABCA1-4-like"/>
</dbReference>
<dbReference type="InterPro" id="IPR017871">
    <property type="entry name" value="ABC_transporter-like_CS"/>
</dbReference>
<proteinExistence type="predicted"/>
<feature type="transmembrane region" description="Helical" evidence="7">
    <location>
        <begin position="1184"/>
        <end position="1204"/>
    </location>
</feature>
<dbReference type="SMART" id="SM00382">
    <property type="entry name" value="AAA"/>
    <property type="match status" value="2"/>
</dbReference>
<dbReference type="GO" id="GO:0140359">
    <property type="term" value="F:ABC-type transporter activity"/>
    <property type="evidence" value="ECO:0007669"/>
    <property type="project" value="InterPro"/>
</dbReference>